<sequence length="80" mass="9441">MYNRQWFQKFYSANGFSYGFFHFSKCVTGLFLFFTLIRHFDFAFLCYYRYKLRPVAVNFSSVINGRNSGFLYDSGGGYGV</sequence>
<name>A0A433ZSI2_MORMO</name>
<feature type="transmembrane region" description="Helical" evidence="1">
    <location>
        <begin position="20"/>
        <end position="40"/>
    </location>
</feature>
<organism evidence="2 3">
    <name type="scientific">Morganella morganii</name>
    <name type="common">Proteus morganii</name>
    <dbReference type="NCBI Taxonomy" id="582"/>
    <lineage>
        <taxon>Bacteria</taxon>
        <taxon>Pseudomonadati</taxon>
        <taxon>Pseudomonadota</taxon>
        <taxon>Gammaproteobacteria</taxon>
        <taxon>Enterobacterales</taxon>
        <taxon>Morganellaceae</taxon>
        <taxon>Morganella</taxon>
    </lineage>
</organism>
<protein>
    <submittedName>
        <fullName evidence="2">Uncharacterized protein</fullName>
    </submittedName>
</protein>
<keyword evidence="1" id="KW-0472">Membrane</keyword>
<proteinExistence type="predicted"/>
<dbReference type="EMBL" id="NRQY01000001">
    <property type="protein sequence ID" value="RUT65087.1"/>
    <property type="molecule type" value="Genomic_DNA"/>
</dbReference>
<keyword evidence="1" id="KW-0812">Transmembrane</keyword>
<comment type="caution">
    <text evidence="2">The sequence shown here is derived from an EMBL/GenBank/DDBJ whole genome shotgun (WGS) entry which is preliminary data.</text>
</comment>
<reference evidence="2 3" key="1">
    <citation type="submission" date="2017-08" db="EMBL/GenBank/DDBJ databases">
        <title>Draft genome sequence of pheromone producing symbiont Morganella morganii, of the female New Zealand grass grub Costelytra giveni.</title>
        <authorList>
            <person name="Laugraud A."/>
            <person name="Young S.D."/>
            <person name="Hurst M.H."/>
        </authorList>
    </citation>
    <scope>NUCLEOTIDE SEQUENCE [LARGE SCALE GENOMIC DNA]</scope>
    <source>
        <strain evidence="2 3">MMsCG</strain>
    </source>
</reference>
<dbReference type="AlphaFoldDB" id="A0A433ZSI2"/>
<dbReference type="Proteomes" id="UP000286908">
    <property type="component" value="Unassembled WGS sequence"/>
</dbReference>
<accession>A0A433ZSI2</accession>
<evidence type="ECO:0000256" key="1">
    <source>
        <dbReference type="SAM" id="Phobius"/>
    </source>
</evidence>
<keyword evidence="1" id="KW-1133">Transmembrane helix</keyword>
<evidence type="ECO:0000313" key="2">
    <source>
        <dbReference type="EMBL" id="RUT65087.1"/>
    </source>
</evidence>
<gene>
    <name evidence="2" type="ORF">CKG00_00725</name>
</gene>
<evidence type="ECO:0000313" key="3">
    <source>
        <dbReference type="Proteomes" id="UP000286908"/>
    </source>
</evidence>